<evidence type="ECO:0000256" key="1">
    <source>
        <dbReference type="PROSITE-ProRule" id="PRU00169"/>
    </source>
</evidence>
<dbReference type="Proteomes" id="UP000606044">
    <property type="component" value="Unassembled WGS sequence"/>
</dbReference>
<evidence type="ECO:0000313" key="4">
    <source>
        <dbReference type="Proteomes" id="UP000606044"/>
    </source>
</evidence>
<protein>
    <submittedName>
        <fullName evidence="3">Response regulator</fullName>
    </submittedName>
</protein>
<comment type="caution">
    <text evidence="3">The sequence shown here is derived from an EMBL/GenBank/DDBJ whole genome shotgun (WGS) entry which is preliminary data.</text>
</comment>
<dbReference type="RefSeq" id="WP_188579219.1">
    <property type="nucleotide sequence ID" value="NZ_BMCT01000003.1"/>
</dbReference>
<name>A0A917C2A3_9HYPH</name>
<dbReference type="InterPro" id="IPR011006">
    <property type="entry name" value="CheY-like_superfamily"/>
</dbReference>
<organism evidence="3 4">
    <name type="scientific">Azorhizobium oxalatiphilum</name>
    <dbReference type="NCBI Taxonomy" id="980631"/>
    <lineage>
        <taxon>Bacteria</taxon>
        <taxon>Pseudomonadati</taxon>
        <taxon>Pseudomonadota</taxon>
        <taxon>Alphaproteobacteria</taxon>
        <taxon>Hyphomicrobiales</taxon>
        <taxon>Xanthobacteraceae</taxon>
        <taxon>Azorhizobium</taxon>
    </lineage>
</organism>
<dbReference type="GO" id="GO:0000160">
    <property type="term" value="P:phosphorelay signal transduction system"/>
    <property type="evidence" value="ECO:0007669"/>
    <property type="project" value="InterPro"/>
</dbReference>
<dbReference type="AlphaFoldDB" id="A0A917C2A3"/>
<dbReference type="PROSITE" id="PS50110">
    <property type="entry name" value="RESPONSE_REGULATORY"/>
    <property type="match status" value="1"/>
</dbReference>
<dbReference type="Gene3D" id="3.40.50.2300">
    <property type="match status" value="1"/>
</dbReference>
<feature type="modified residue" description="4-aspartylphosphate" evidence="1">
    <location>
        <position position="66"/>
    </location>
</feature>
<evidence type="ECO:0000313" key="3">
    <source>
        <dbReference type="EMBL" id="GGF65360.1"/>
    </source>
</evidence>
<dbReference type="InterPro" id="IPR001789">
    <property type="entry name" value="Sig_transdc_resp-reg_receiver"/>
</dbReference>
<accession>A0A917C2A3</accession>
<keyword evidence="1" id="KW-0597">Phosphoprotein</keyword>
<evidence type="ECO:0000259" key="2">
    <source>
        <dbReference type="PROSITE" id="PS50110"/>
    </source>
</evidence>
<dbReference type="Pfam" id="PF00072">
    <property type="entry name" value="Response_reg"/>
    <property type="match status" value="1"/>
</dbReference>
<dbReference type="InterPro" id="IPR052893">
    <property type="entry name" value="TCS_response_regulator"/>
</dbReference>
<reference evidence="3" key="1">
    <citation type="journal article" date="2014" name="Int. J. Syst. Evol. Microbiol.">
        <title>Complete genome sequence of Corynebacterium casei LMG S-19264T (=DSM 44701T), isolated from a smear-ripened cheese.</title>
        <authorList>
            <consortium name="US DOE Joint Genome Institute (JGI-PGF)"/>
            <person name="Walter F."/>
            <person name="Albersmeier A."/>
            <person name="Kalinowski J."/>
            <person name="Ruckert C."/>
        </authorList>
    </citation>
    <scope>NUCLEOTIDE SEQUENCE</scope>
    <source>
        <strain evidence="3">CCM 7897</strain>
    </source>
</reference>
<dbReference type="SUPFAM" id="SSF52172">
    <property type="entry name" value="CheY-like"/>
    <property type="match status" value="1"/>
</dbReference>
<dbReference type="PANTHER" id="PTHR44520:SF2">
    <property type="entry name" value="RESPONSE REGULATOR RCP1"/>
    <property type="match status" value="1"/>
</dbReference>
<sequence>MPEHVTIIMIEDDPGHARLIEKNIRRAGVLNEIVPFGDGNSALAYLFGPDGTGAINAGKALLVLLDLNLPDTSGVNILRRIKENEHLKRSPVVVLTTTDDKVEIQRCYDLGANVYVTKPVNYENFSNAVRQLGLFFSVIQVPEAS</sequence>
<proteinExistence type="predicted"/>
<dbReference type="PANTHER" id="PTHR44520">
    <property type="entry name" value="RESPONSE REGULATOR RCP1-RELATED"/>
    <property type="match status" value="1"/>
</dbReference>
<reference evidence="3" key="2">
    <citation type="submission" date="2020-09" db="EMBL/GenBank/DDBJ databases">
        <authorList>
            <person name="Sun Q."/>
            <person name="Sedlacek I."/>
        </authorList>
    </citation>
    <scope>NUCLEOTIDE SEQUENCE</scope>
    <source>
        <strain evidence="3">CCM 7897</strain>
    </source>
</reference>
<gene>
    <name evidence="3" type="ORF">GCM10007301_26400</name>
</gene>
<dbReference type="SMART" id="SM00448">
    <property type="entry name" value="REC"/>
    <property type="match status" value="1"/>
</dbReference>
<keyword evidence="4" id="KW-1185">Reference proteome</keyword>
<dbReference type="EMBL" id="BMCT01000003">
    <property type="protein sequence ID" value="GGF65360.1"/>
    <property type="molecule type" value="Genomic_DNA"/>
</dbReference>
<dbReference type="CDD" id="cd17557">
    <property type="entry name" value="REC_Rcp-like"/>
    <property type="match status" value="1"/>
</dbReference>
<feature type="domain" description="Response regulatory" evidence="2">
    <location>
        <begin position="6"/>
        <end position="133"/>
    </location>
</feature>